<gene>
    <name evidence="1" type="ORF">BUALT_Bualt01G0107000</name>
</gene>
<protein>
    <recommendedName>
        <fullName evidence="3">RRM domain-containing protein</fullName>
    </recommendedName>
</protein>
<evidence type="ECO:0000313" key="2">
    <source>
        <dbReference type="Proteomes" id="UP000826271"/>
    </source>
</evidence>
<comment type="caution">
    <text evidence="1">The sequence shown here is derived from an EMBL/GenBank/DDBJ whole genome shotgun (WGS) entry which is preliminary data.</text>
</comment>
<proteinExistence type="predicted"/>
<organism evidence="1 2">
    <name type="scientific">Buddleja alternifolia</name>
    <dbReference type="NCBI Taxonomy" id="168488"/>
    <lineage>
        <taxon>Eukaryota</taxon>
        <taxon>Viridiplantae</taxon>
        <taxon>Streptophyta</taxon>
        <taxon>Embryophyta</taxon>
        <taxon>Tracheophyta</taxon>
        <taxon>Spermatophyta</taxon>
        <taxon>Magnoliopsida</taxon>
        <taxon>eudicotyledons</taxon>
        <taxon>Gunneridae</taxon>
        <taxon>Pentapetalae</taxon>
        <taxon>asterids</taxon>
        <taxon>lamiids</taxon>
        <taxon>Lamiales</taxon>
        <taxon>Scrophulariaceae</taxon>
        <taxon>Buddlejeae</taxon>
        <taxon>Buddleja</taxon>
    </lineage>
</organism>
<dbReference type="AlphaFoldDB" id="A0AAV6Y7H3"/>
<dbReference type="PANTHER" id="PTHR33527:SF28">
    <property type="entry name" value="GB|AAD43168.1"/>
    <property type="match status" value="1"/>
</dbReference>
<dbReference type="Proteomes" id="UP000826271">
    <property type="component" value="Unassembled WGS sequence"/>
</dbReference>
<dbReference type="PANTHER" id="PTHR33527">
    <property type="entry name" value="OS07G0274300 PROTEIN"/>
    <property type="match status" value="1"/>
</dbReference>
<reference evidence="1" key="1">
    <citation type="submission" date="2019-10" db="EMBL/GenBank/DDBJ databases">
        <authorList>
            <person name="Zhang R."/>
            <person name="Pan Y."/>
            <person name="Wang J."/>
            <person name="Ma R."/>
            <person name="Yu S."/>
        </authorList>
    </citation>
    <scope>NUCLEOTIDE SEQUENCE</scope>
    <source>
        <strain evidence="1">LA-IB0</strain>
        <tissue evidence="1">Leaf</tissue>
    </source>
</reference>
<dbReference type="EMBL" id="WHWC01000001">
    <property type="protein sequence ID" value="KAG8390663.1"/>
    <property type="molecule type" value="Genomic_DNA"/>
</dbReference>
<name>A0AAV6Y7H3_9LAMI</name>
<accession>A0AAV6Y7H3</accession>
<sequence length="420" mass="46030">MDDDPSKNQETLFPLETCPPVSDEAFNLFHSIDRRLFARLIQNLGRDPAESMQVMALWMWLERQGNDSSLINRMLSLPLMIVNELADETVSCLRCVENDSYVFGDGGYEITLLPELVGSRRGAAVISLRFFHENRIAVLRGVSKIVGTVCVRAFNDILMRVWHGKGAAVGPVAEGGGNGGRPPVGVMGGVREVGESSRDAEMRSGGGGAPPPPPVMPVLYHPYMNVPFAPLPRATGGGLIRMPQPPPPPQVLPPTGHRSGPVAANATGIPIHMLAGGNFPAYDFRAQRQMLSNELGEMLSRNLSINSGEEISNVEEEGEDIPADDRTIFLTFSKGYPISEDEVRDYFTRRFGDFIEDIIMQEVGEDEQVLYARMVVARRSTAVINGIVGGNKEKYSINGKHVWARKYVKKSRSPPRGGDS</sequence>
<evidence type="ECO:0000313" key="1">
    <source>
        <dbReference type="EMBL" id="KAG8390663.1"/>
    </source>
</evidence>
<keyword evidence="2" id="KW-1185">Reference proteome</keyword>
<evidence type="ECO:0008006" key="3">
    <source>
        <dbReference type="Google" id="ProtNLM"/>
    </source>
</evidence>